<keyword evidence="6" id="KW-0788">Thiol protease</keyword>
<evidence type="ECO:0000313" key="10">
    <source>
        <dbReference type="Proteomes" id="UP000265618"/>
    </source>
</evidence>
<dbReference type="SUPFAM" id="SSF54001">
    <property type="entry name" value="Cysteine proteinases"/>
    <property type="match status" value="1"/>
</dbReference>
<reference evidence="9 10" key="1">
    <citation type="journal article" date="2018" name="PLoS ONE">
        <title>The draft genome of Kipferlia bialata reveals reductive genome evolution in fornicate parasites.</title>
        <authorList>
            <person name="Tanifuji G."/>
            <person name="Takabayashi S."/>
            <person name="Kume K."/>
            <person name="Takagi M."/>
            <person name="Nakayama T."/>
            <person name="Kamikawa R."/>
            <person name="Inagaki Y."/>
            <person name="Hashimoto T."/>
        </authorList>
    </citation>
    <scope>NUCLEOTIDE SEQUENCE [LARGE SCALE GENOMIC DNA]</scope>
    <source>
        <strain evidence="9">NY0173</strain>
    </source>
</reference>
<protein>
    <recommendedName>
        <fullName evidence="2">ubiquitinyl hydrolase 1</fullName>
        <ecNumber evidence="2">3.4.19.12</ecNumber>
    </recommendedName>
</protein>
<evidence type="ECO:0000256" key="7">
    <source>
        <dbReference type="SAM" id="Phobius"/>
    </source>
</evidence>
<gene>
    <name evidence="9" type="ORF">KIPB_000793</name>
</gene>
<dbReference type="PROSITE" id="PS50235">
    <property type="entry name" value="USP_3"/>
    <property type="match status" value="1"/>
</dbReference>
<organism evidence="9 10">
    <name type="scientific">Kipferlia bialata</name>
    <dbReference type="NCBI Taxonomy" id="797122"/>
    <lineage>
        <taxon>Eukaryota</taxon>
        <taxon>Metamonada</taxon>
        <taxon>Carpediemonas-like organisms</taxon>
        <taxon>Kipferlia</taxon>
    </lineage>
</organism>
<feature type="domain" description="USP" evidence="8">
    <location>
        <begin position="1522"/>
        <end position="1666"/>
    </location>
</feature>
<evidence type="ECO:0000256" key="1">
    <source>
        <dbReference type="ARBA" id="ARBA00000707"/>
    </source>
</evidence>
<sequence>MSGDLVLDGQAWFNIILGGLLMAAASGTVMTVPETKDPTGLSLDDVTKAYKGVRDSFPAGLILPAACAHTLVPALHTLLTILAPFFHTGIDSVAAELCVPGVFQDLFPSLPGDLFTLLSKGEAVEATNTVKSGTDTTWDFGTIGGTAAPYDHSAYFPVTGPGNAMRGPLSGNIVVPTNIGSLGAMCPTSPSPSLSDVLTRVVDSEYMPDILYPQLKETLTLCLDMVRIAAAKGMGQCVAAFMPAVRFPSLKSAMPNTHHTLADIAIVLDGYREMLGEVMPHLVEGLTVCTGSDMATYLDCIGTVLVEAVAADWLYAQWVPKVVVAVRQRLSSADLSADWTGIRSPLSSLLERHWDAVSGHLADPMTSTYPRTTSDSLGDVPPGVSPGQVYADRTVLHCGLDLFHSQVLHSQLQGVDMLSELVHLSDCALTVSALVPHLAVVPKAVMSEQTNSRVVRSCTRLCVYLTVKGGLPSDFYTSLVREACRAATRGERGEVLLELVSHCIPDLPASVLDSILSCIETHYLVQYKGVGTALASLLTHWICVPCDCVPSGVCTSCHALRTIIDMVCRRGGLVSNHTAVVEALTASVPSLADIEACQGVFRSQLSLMHHLLNRFEAGTSVHNACPRSLPSVCLALLQRVPSVSTTHTECISTGDHVLALMEVLEWYTNMCVQDTGVSSAQRRRLGALLQSGTYGASPLDIVGSTSGSIFDGPNCIFNPSGFGTVGVSQVGESTLDGTKSIRTYLKESMAVVGSLANSTGGEGEIPPHIASVISQIGHLNATLCKGRGMKGLCDGAYEAMVGMPDTLFRSCSGGIWRLWNTVVDARAAAEDRVDTSATPSNMIPNGPVTGGPVAQVYTRIFNLCADDAMAHEAADRLVIELHRSPTGPLCVPNTPINGHVQRLFGETSALLNTDPALVSRRLHLLNILGLALLNGHAAHSRHIPIGYSSWNVAADKVTLHFHPVSQNPAPNDVFVVSREASMWCVIQYVAAARSVSEECMVLRVGNRYISDLSVSVSSLFPKGPADKVVHTQIIAETSKVPLSRLCALHSLHATLMAGIEGHTGWTEASQQLALTLLNTLPTDPVLVESVRVFTNAIMRDTQAETLTSILSSDRVVPLQYSLEHLQSYSDTWRLVDRDTRLKSVVLESGIRALGVLTMGSEIEGERMGDCVAAKSRRKLVEVLASFLGEELIELYENIQPPRSYLADTGLSPQLVEKYSLNNTGNSRHIGQLSFGEGDEVTAVHVCLKSIAHYAQTDETKYQLQDLGLLLTLALLSAADPITALLDPTSLCRPALAECLSLDRACTVVNTALLTCLSRTHLGQEDTCSRAIEMLLTWLSDASLSPALRLGVTALLRVVDSVLGEQLGATEPTPMMHYAYTRLGHQGPTQECSLPRVDDTLKYTHFVSTSRATESYTELVLLLDVFWSSDAKPTKALEHALLHNLVFSDGVPAAQTYSAALMSIVELRGMYRRHPNRVARRLQEVIHTSKSALRDLSGYVAPYEWVPKDHLSLEEDVDTSLPTGLYNLGNSCFANAVLQLLFSVPAFREGILSIDPSTLDHLDPMESDLPSSEGILSIDPSPLESDSPSFDTDHLLALYRLFTQLEAGLFPALSTAEFFKHMHIPGIVPTQQQDASEFLSALLSSVSEACKAHNLRDVVTEVFGGTS</sequence>
<feature type="transmembrane region" description="Helical" evidence="7">
    <location>
        <begin position="12"/>
        <end position="32"/>
    </location>
</feature>
<keyword evidence="7" id="KW-1133">Transmembrane helix</keyword>
<evidence type="ECO:0000256" key="5">
    <source>
        <dbReference type="ARBA" id="ARBA00022801"/>
    </source>
</evidence>
<dbReference type="PANTHER" id="PTHR24006">
    <property type="entry name" value="UBIQUITIN CARBOXYL-TERMINAL HYDROLASE"/>
    <property type="match status" value="1"/>
</dbReference>
<comment type="caution">
    <text evidence="9">The sequence shown here is derived from an EMBL/GenBank/DDBJ whole genome shotgun (WGS) entry which is preliminary data.</text>
</comment>
<dbReference type="OrthoDB" id="333239at2759"/>
<dbReference type="GO" id="GO:0005634">
    <property type="term" value="C:nucleus"/>
    <property type="evidence" value="ECO:0007669"/>
    <property type="project" value="TreeGrafter"/>
</dbReference>
<dbReference type="InterPro" id="IPR001394">
    <property type="entry name" value="Peptidase_C19_UCH"/>
</dbReference>
<dbReference type="EC" id="3.4.19.12" evidence="2"/>
<dbReference type="GO" id="GO:0004843">
    <property type="term" value="F:cysteine-type deubiquitinase activity"/>
    <property type="evidence" value="ECO:0007669"/>
    <property type="project" value="UniProtKB-EC"/>
</dbReference>
<comment type="catalytic activity">
    <reaction evidence="1">
        <text>Thiol-dependent hydrolysis of ester, thioester, amide, peptide and isopeptide bonds formed by the C-terminal Gly of ubiquitin (a 76-residue protein attached to proteins as an intracellular targeting signal).</text>
        <dbReference type="EC" id="3.4.19.12"/>
    </reaction>
</comment>
<keyword evidence="7" id="KW-0472">Membrane</keyword>
<dbReference type="InterPro" id="IPR018200">
    <property type="entry name" value="USP_CS"/>
</dbReference>
<dbReference type="PROSITE" id="PS00972">
    <property type="entry name" value="USP_1"/>
    <property type="match status" value="1"/>
</dbReference>
<dbReference type="EMBL" id="BDIP01000098">
    <property type="protein sequence ID" value="GIQ80059.1"/>
    <property type="molecule type" value="Genomic_DNA"/>
</dbReference>
<keyword evidence="4" id="KW-0833">Ubl conjugation pathway</keyword>
<dbReference type="GO" id="GO:0006508">
    <property type="term" value="P:proteolysis"/>
    <property type="evidence" value="ECO:0007669"/>
    <property type="project" value="UniProtKB-KW"/>
</dbReference>
<evidence type="ECO:0000256" key="3">
    <source>
        <dbReference type="ARBA" id="ARBA00022670"/>
    </source>
</evidence>
<dbReference type="InterPro" id="IPR028889">
    <property type="entry name" value="USP"/>
</dbReference>
<dbReference type="InterPro" id="IPR050164">
    <property type="entry name" value="Peptidase_C19"/>
</dbReference>
<accession>A0A9K3CR30</accession>
<evidence type="ECO:0000256" key="6">
    <source>
        <dbReference type="ARBA" id="ARBA00022807"/>
    </source>
</evidence>
<evidence type="ECO:0000256" key="2">
    <source>
        <dbReference type="ARBA" id="ARBA00012759"/>
    </source>
</evidence>
<evidence type="ECO:0000259" key="8">
    <source>
        <dbReference type="PROSITE" id="PS50235"/>
    </source>
</evidence>
<feature type="non-terminal residue" evidence="9">
    <location>
        <position position="1666"/>
    </location>
</feature>
<keyword evidence="3" id="KW-0645">Protease</keyword>
<keyword evidence="7" id="KW-0812">Transmembrane</keyword>
<dbReference type="GO" id="GO:0005829">
    <property type="term" value="C:cytosol"/>
    <property type="evidence" value="ECO:0007669"/>
    <property type="project" value="TreeGrafter"/>
</dbReference>
<dbReference type="PANTHER" id="PTHR24006:SF687">
    <property type="entry name" value="UBIQUITIN CARBOXYL-TERMINAL HYDROLASE 10"/>
    <property type="match status" value="1"/>
</dbReference>
<proteinExistence type="predicted"/>
<dbReference type="InterPro" id="IPR038765">
    <property type="entry name" value="Papain-like_cys_pep_sf"/>
</dbReference>
<keyword evidence="10" id="KW-1185">Reference proteome</keyword>
<evidence type="ECO:0000313" key="9">
    <source>
        <dbReference type="EMBL" id="GIQ80059.1"/>
    </source>
</evidence>
<dbReference type="Pfam" id="PF00443">
    <property type="entry name" value="UCH"/>
    <property type="match status" value="1"/>
</dbReference>
<evidence type="ECO:0000256" key="4">
    <source>
        <dbReference type="ARBA" id="ARBA00022786"/>
    </source>
</evidence>
<name>A0A9K3CR30_9EUKA</name>
<dbReference type="Gene3D" id="3.90.70.10">
    <property type="entry name" value="Cysteine proteinases"/>
    <property type="match status" value="1"/>
</dbReference>
<dbReference type="Proteomes" id="UP000265618">
    <property type="component" value="Unassembled WGS sequence"/>
</dbReference>
<dbReference type="GO" id="GO:0016579">
    <property type="term" value="P:protein deubiquitination"/>
    <property type="evidence" value="ECO:0007669"/>
    <property type="project" value="InterPro"/>
</dbReference>
<keyword evidence="5" id="KW-0378">Hydrolase</keyword>